<dbReference type="Gene3D" id="6.10.140.530">
    <property type="match status" value="1"/>
</dbReference>
<dbReference type="InterPro" id="IPR005114">
    <property type="entry name" value="Helicase_assoc"/>
</dbReference>
<keyword evidence="4" id="KW-1185">Reference proteome</keyword>
<dbReference type="AlphaFoldDB" id="A0A2P6N0D6"/>
<name>A0A2P6N0D6_9EUKA</name>
<evidence type="ECO:0000313" key="3">
    <source>
        <dbReference type="EMBL" id="PRP77403.1"/>
    </source>
</evidence>
<feature type="compositionally biased region" description="Basic and acidic residues" evidence="1">
    <location>
        <begin position="126"/>
        <end position="137"/>
    </location>
</feature>
<evidence type="ECO:0000256" key="1">
    <source>
        <dbReference type="SAM" id="MobiDB-lite"/>
    </source>
</evidence>
<dbReference type="EMBL" id="MDYQ01000266">
    <property type="protein sequence ID" value="PRP77403.1"/>
    <property type="molecule type" value="Genomic_DNA"/>
</dbReference>
<evidence type="ECO:0000313" key="4">
    <source>
        <dbReference type="Proteomes" id="UP000241769"/>
    </source>
</evidence>
<dbReference type="Proteomes" id="UP000241769">
    <property type="component" value="Unassembled WGS sequence"/>
</dbReference>
<comment type="caution">
    <text evidence="3">The sequence shown here is derived from an EMBL/GenBank/DDBJ whole genome shotgun (WGS) entry which is preliminary data.</text>
</comment>
<reference evidence="3 4" key="1">
    <citation type="journal article" date="2018" name="Genome Biol. Evol.">
        <title>Multiple Roots of Fruiting Body Formation in Amoebozoa.</title>
        <authorList>
            <person name="Hillmann F."/>
            <person name="Forbes G."/>
            <person name="Novohradska S."/>
            <person name="Ferling I."/>
            <person name="Riege K."/>
            <person name="Groth M."/>
            <person name="Westermann M."/>
            <person name="Marz M."/>
            <person name="Spaller T."/>
            <person name="Winckler T."/>
            <person name="Schaap P."/>
            <person name="Glockner G."/>
        </authorList>
    </citation>
    <scope>NUCLEOTIDE SEQUENCE [LARGE SCALE GENOMIC DNA]</scope>
    <source>
        <strain evidence="3 4">Jena</strain>
    </source>
</reference>
<protein>
    <recommendedName>
        <fullName evidence="2">Helicase-associated domain-containing protein</fullName>
    </recommendedName>
</protein>
<feature type="region of interest" description="Disordered" evidence="1">
    <location>
        <begin position="120"/>
        <end position="156"/>
    </location>
</feature>
<organism evidence="3 4">
    <name type="scientific">Planoprotostelium fungivorum</name>
    <dbReference type="NCBI Taxonomy" id="1890364"/>
    <lineage>
        <taxon>Eukaryota</taxon>
        <taxon>Amoebozoa</taxon>
        <taxon>Evosea</taxon>
        <taxon>Variosea</taxon>
        <taxon>Cavosteliida</taxon>
        <taxon>Cavosteliaceae</taxon>
        <taxon>Planoprotostelium</taxon>
    </lineage>
</organism>
<accession>A0A2P6N0D6</accession>
<gene>
    <name evidence="3" type="ORF">PROFUN_14363</name>
</gene>
<proteinExistence type="predicted"/>
<feature type="region of interest" description="Disordered" evidence="1">
    <location>
        <begin position="211"/>
        <end position="252"/>
    </location>
</feature>
<sequence length="252" mass="29766">MSTKRTSDGGDRDSYIRSRLRERRDHLTDELFNSLAKLDRKRQRLIDSYNDSISALQMSLDSTQRSALRRYTQPLKWNCGREENTEPFGIFDEGNGDLVTVDRYQIRTWSQHSYGLWKNKNASPQDYDHDSDGKEVPDSDEEEETKQDDRDERGEEKWQIMFQRAKKSKEKSGNFVIDKTNNGSLWYWLYTQRKMYRENRLPRHREEQLTKIGYNLNESPKAKNKPGVNRPMRTATTSKVDSSSSSDEEEEE</sequence>
<dbReference type="Pfam" id="PF03457">
    <property type="entry name" value="HA"/>
    <property type="match status" value="1"/>
</dbReference>
<evidence type="ECO:0000259" key="2">
    <source>
        <dbReference type="Pfam" id="PF03457"/>
    </source>
</evidence>
<feature type="domain" description="Helicase-associated" evidence="2">
    <location>
        <begin position="155"/>
        <end position="213"/>
    </location>
</feature>
<feature type="compositionally biased region" description="Basic and acidic residues" evidence="1">
    <location>
        <begin position="147"/>
        <end position="156"/>
    </location>
</feature>
<dbReference type="InParanoid" id="A0A2P6N0D6"/>